<feature type="binding site" evidence="8">
    <location>
        <position position="146"/>
    </location>
    <ligand>
        <name>Zn(2+)</name>
        <dbReference type="ChEBI" id="CHEBI:29105"/>
    </ligand>
</feature>
<dbReference type="GO" id="GO:0071897">
    <property type="term" value="P:DNA biosynthetic process"/>
    <property type="evidence" value="ECO:0007669"/>
    <property type="project" value="UniProtKB-KW"/>
</dbReference>
<feature type="binding site" evidence="10">
    <location>
        <position position="179"/>
    </location>
    <ligand>
        <name>substrate</name>
    </ligand>
</feature>
<dbReference type="PIRSF" id="PIRSF035805">
    <property type="entry name" value="TK_cell"/>
    <property type="match status" value="1"/>
</dbReference>
<feature type="binding site" evidence="8">
    <location>
        <position position="186"/>
    </location>
    <ligand>
        <name>Zn(2+)</name>
        <dbReference type="ChEBI" id="CHEBI:29105"/>
    </ligand>
</feature>
<evidence type="ECO:0000313" key="13">
    <source>
        <dbReference type="EMBL" id="ABS77843.1"/>
    </source>
</evidence>
<keyword evidence="3 8" id="KW-0237">DNA synthesis</keyword>
<proteinExistence type="inferred from homology"/>
<keyword evidence="5 8" id="KW-0547">Nucleotide-binding</keyword>
<evidence type="ECO:0000256" key="9">
    <source>
        <dbReference type="PIRSR" id="PIRSR035805-1"/>
    </source>
</evidence>
<evidence type="ECO:0000256" key="12">
    <source>
        <dbReference type="RuleBase" id="RU004165"/>
    </source>
</evidence>
<dbReference type="InterPro" id="IPR001267">
    <property type="entry name" value="Thymidine_kinase"/>
</dbReference>
<comment type="subunit">
    <text evidence="8">Homotetramer.</text>
</comment>
<feature type="binding site" evidence="10">
    <location>
        <begin position="171"/>
        <end position="174"/>
    </location>
    <ligand>
        <name>substrate</name>
    </ligand>
</feature>
<keyword evidence="7 8" id="KW-0067">ATP-binding</keyword>
<dbReference type="HAMAP" id="MF_00124">
    <property type="entry name" value="Thymidine_kinase"/>
    <property type="match status" value="1"/>
</dbReference>
<name>A9KDB7_COXBN</name>
<keyword evidence="8" id="KW-0963">Cytoplasm</keyword>
<evidence type="ECO:0000256" key="3">
    <source>
        <dbReference type="ARBA" id="ARBA00022634"/>
    </source>
</evidence>
<dbReference type="Gene3D" id="3.30.60.20">
    <property type="match status" value="1"/>
</dbReference>
<dbReference type="InterPro" id="IPR020633">
    <property type="entry name" value="Thymidine_kinase_CS"/>
</dbReference>
<dbReference type="NCBIfam" id="NF003300">
    <property type="entry name" value="PRK04296.1-5"/>
    <property type="match status" value="1"/>
</dbReference>
<keyword evidence="4 8" id="KW-0808">Transferase</keyword>
<dbReference type="PANTHER" id="PTHR11441:SF0">
    <property type="entry name" value="THYMIDINE KINASE, CYTOSOLIC"/>
    <property type="match status" value="1"/>
</dbReference>
<dbReference type="PANTHER" id="PTHR11441">
    <property type="entry name" value="THYMIDINE KINASE"/>
    <property type="match status" value="1"/>
</dbReference>
<organism evidence="13 14">
    <name type="scientific">Coxiella burnetii (strain Dugway 5J108-111)</name>
    <dbReference type="NCBI Taxonomy" id="434922"/>
    <lineage>
        <taxon>Bacteria</taxon>
        <taxon>Pseudomonadati</taxon>
        <taxon>Pseudomonadota</taxon>
        <taxon>Gammaproteobacteria</taxon>
        <taxon>Legionellales</taxon>
        <taxon>Coxiellaceae</taxon>
        <taxon>Coxiella</taxon>
    </lineage>
</organism>
<reference evidence="13 14" key="1">
    <citation type="journal article" date="2009" name="Infect. Immun.">
        <title>Comparative genomics reveal extensive transposon-mediated genomic plasticity and diversity among potential effector proteins within the genus Coxiella.</title>
        <authorList>
            <person name="Beare P.A."/>
            <person name="Unsworth N."/>
            <person name="Andoh M."/>
            <person name="Voth D.E."/>
            <person name="Omsland A."/>
            <person name="Gilk S.D."/>
            <person name="Williams K.P."/>
            <person name="Sobral B.W."/>
            <person name="Kupko J.J.III."/>
            <person name="Porcella S.F."/>
            <person name="Samuel J.E."/>
            <person name="Heinzen R.A."/>
        </authorList>
    </citation>
    <scope>NUCLEOTIDE SEQUENCE [LARGE SCALE GENOMIC DNA]</scope>
    <source>
        <strain evidence="13 14">Dugway 5J108-111</strain>
    </source>
</reference>
<evidence type="ECO:0000256" key="1">
    <source>
        <dbReference type="ARBA" id="ARBA00007587"/>
    </source>
</evidence>
<dbReference type="EC" id="2.7.1.21" evidence="2 8"/>
<keyword evidence="8" id="KW-0862">Zinc</keyword>
<dbReference type="KEGG" id="cbd:CBUD_2162"/>
<gene>
    <name evidence="8 13" type="primary">tdk</name>
    <name evidence="13" type="ordered locus">CBUD_2162</name>
</gene>
<comment type="subcellular location">
    <subcellularLocation>
        <location evidence="8">Cytoplasm</location>
    </subcellularLocation>
</comment>
<keyword evidence="8" id="KW-0479">Metal-binding</keyword>
<dbReference type="GO" id="GO:0046104">
    <property type="term" value="P:thymidine metabolic process"/>
    <property type="evidence" value="ECO:0007669"/>
    <property type="project" value="TreeGrafter"/>
</dbReference>
<keyword evidence="6 8" id="KW-0418">Kinase</keyword>
<feature type="active site" description="Proton acceptor" evidence="8 9">
    <location>
        <position position="89"/>
    </location>
</feature>
<protein>
    <recommendedName>
        <fullName evidence="2 8">Thymidine kinase</fullName>
        <ecNumber evidence="2 8">2.7.1.21</ecNumber>
    </recommendedName>
</protein>
<dbReference type="AlphaFoldDB" id="A9KDB7"/>
<dbReference type="GO" id="GO:0008270">
    <property type="term" value="F:zinc ion binding"/>
    <property type="evidence" value="ECO:0007669"/>
    <property type="project" value="UniProtKB-UniRule"/>
</dbReference>
<feature type="binding site" evidence="8">
    <location>
        <begin position="9"/>
        <end position="16"/>
    </location>
    <ligand>
        <name>ATP</name>
        <dbReference type="ChEBI" id="CHEBI:30616"/>
    </ligand>
</feature>
<comment type="catalytic activity">
    <reaction evidence="8 11">
        <text>thymidine + ATP = dTMP + ADP + H(+)</text>
        <dbReference type="Rhea" id="RHEA:19129"/>
        <dbReference type="ChEBI" id="CHEBI:15378"/>
        <dbReference type="ChEBI" id="CHEBI:17748"/>
        <dbReference type="ChEBI" id="CHEBI:30616"/>
        <dbReference type="ChEBI" id="CHEBI:63528"/>
        <dbReference type="ChEBI" id="CHEBI:456216"/>
        <dbReference type="EC" id="2.7.1.21"/>
    </reaction>
</comment>
<evidence type="ECO:0000256" key="6">
    <source>
        <dbReference type="ARBA" id="ARBA00022777"/>
    </source>
</evidence>
<dbReference type="GO" id="GO:0005829">
    <property type="term" value="C:cytosol"/>
    <property type="evidence" value="ECO:0007669"/>
    <property type="project" value="TreeGrafter"/>
</dbReference>
<dbReference type="Pfam" id="PF00265">
    <property type="entry name" value="TK"/>
    <property type="match status" value="1"/>
</dbReference>
<evidence type="ECO:0000256" key="2">
    <source>
        <dbReference type="ARBA" id="ARBA00012118"/>
    </source>
</evidence>
<evidence type="ECO:0000256" key="5">
    <source>
        <dbReference type="ARBA" id="ARBA00022741"/>
    </source>
</evidence>
<dbReference type="SUPFAM" id="SSF52540">
    <property type="entry name" value="P-loop containing nucleoside triphosphate hydrolases"/>
    <property type="match status" value="1"/>
</dbReference>
<dbReference type="Gene3D" id="3.40.50.300">
    <property type="entry name" value="P-loop containing nucleotide triphosphate hydrolases"/>
    <property type="match status" value="1"/>
</dbReference>
<feature type="binding site" evidence="8">
    <location>
        <begin position="88"/>
        <end position="91"/>
    </location>
    <ligand>
        <name>ATP</name>
        <dbReference type="ChEBI" id="CHEBI:30616"/>
    </ligand>
</feature>
<dbReference type="RefSeq" id="WP_011997460.1">
    <property type="nucleotide sequence ID" value="NC_009727.1"/>
</dbReference>
<evidence type="ECO:0000256" key="11">
    <source>
        <dbReference type="RuleBase" id="RU000544"/>
    </source>
</evidence>
<sequence length="196" mass="22008">MAKLHFYYSAMNAGKSTTLLQSSYNYNERGMDTLVFLPVVDDREGERKIATRIGLSGKAIALTKDTNLFKCISDKLAENPNIRCVLVDEAQFLTKSQVEALALVTDELNLPVLAYGIRTDFQGEPFEGSVYLLAWADLLIEIKTICHCGRKATMNLRIDDEGNPIREGEQIRLGGNDRYTATCRKHFRLGQPTQTK</sequence>
<evidence type="ECO:0000256" key="10">
    <source>
        <dbReference type="PIRSR" id="PIRSR035805-2"/>
    </source>
</evidence>
<dbReference type="Proteomes" id="UP000008555">
    <property type="component" value="Chromosome"/>
</dbReference>
<evidence type="ECO:0000256" key="4">
    <source>
        <dbReference type="ARBA" id="ARBA00022679"/>
    </source>
</evidence>
<feature type="binding site" evidence="8">
    <location>
        <position position="148"/>
    </location>
    <ligand>
        <name>Zn(2+)</name>
        <dbReference type="ChEBI" id="CHEBI:29105"/>
    </ligand>
</feature>
<dbReference type="GO" id="GO:0004797">
    <property type="term" value="F:thymidine kinase activity"/>
    <property type="evidence" value="ECO:0007669"/>
    <property type="project" value="UniProtKB-UniRule"/>
</dbReference>
<evidence type="ECO:0000256" key="8">
    <source>
        <dbReference type="HAMAP-Rule" id="MF_00124"/>
    </source>
</evidence>
<dbReference type="PROSITE" id="PS00603">
    <property type="entry name" value="TK_CELLULAR_TYPE"/>
    <property type="match status" value="1"/>
</dbReference>
<dbReference type="EMBL" id="CP000733">
    <property type="protein sequence ID" value="ABS77843.1"/>
    <property type="molecule type" value="Genomic_DNA"/>
</dbReference>
<comment type="similarity">
    <text evidence="1 8 12">Belongs to the thymidine kinase family.</text>
</comment>
<dbReference type="InterPro" id="IPR027417">
    <property type="entry name" value="P-loop_NTPase"/>
</dbReference>
<evidence type="ECO:0000256" key="7">
    <source>
        <dbReference type="ARBA" id="ARBA00022840"/>
    </source>
</evidence>
<accession>A9KDB7</accession>
<evidence type="ECO:0000313" key="14">
    <source>
        <dbReference type="Proteomes" id="UP000008555"/>
    </source>
</evidence>
<dbReference type="HOGENOM" id="CLU_064400_2_1_6"/>
<dbReference type="GO" id="GO:0005524">
    <property type="term" value="F:ATP binding"/>
    <property type="evidence" value="ECO:0007669"/>
    <property type="project" value="UniProtKB-UniRule"/>
</dbReference>
<dbReference type="SUPFAM" id="SSF57716">
    <property type="entry name" value="Glucocorticoid receptor-like (DNA-binding domain)"/>
    <property type="match status" value="1"/>
</dbReference>
<feature type="binding site" evidence="8">
    <location>
        <position position="183"/>
    </location>
    <ligand>
        <name>Zn(2+)</name>
        <dbReference type="ChEBI" id="CHEBI:29105"/>
    </ligand>
</feature>